<dbReference type="Pfam" id="PF13280">
    <property type="entry name" value="WYL"/>
    <property type="match status" value="1"/>
</dbReference>
<organism evidence="2 3">
    <name type="scientific">Halobacillus aidingensis</name>
    <dbReference type="NCBI Taxonomy" id="240303"/>
    <lineage>
        <taxon>Bacteria</taxon>
        <taxon>Bacillati</taxon>
        <taxon>Bacillota</taxon>
        <taxon>Bacilli</taxon>
        <taxon>Bacillales</taxon>
        <taxon>Bacillaceae</taxon>
        <taxon>Halobacillus</taxon>
    </lineage>
</organism>
<evidence type="ECO:0000313" key="2">
    <source>
        <dbReference type="EMBL" id="SDP81460.1"/>
    </source>
</evidence>
<reference evidence="3" key="1">
    <citation type="submission" date="2016-10" db="EMBL/GenBank/DDBJ databases">
        <authorList>
            <person name="Varghese N."/>
            <person name="Submissions S."/>
        </authorList>
    </citation>
    <scope>NUCLEOTIDE SEQUENCE [LARGE SCALE GENOMIC DNA]</scope>
    <source>
        <strain evidence="3">CGMCC 1.3703</strain>
    </source>
</reference>
<feature type="domain" description="WYL" evidence="1">
    <location>
        <begin position="5"/>
        <end position="62"/>
    </location>
</feature>
<accession>A0A1H0VSN6</accession>
<protein>
    <recommendedName>
        <fullName evidence="1">WYL domain-containing protein</fullName>
    </recommendedName>
</protein>
<dbReference type="RefSeq" id="WP_089654997.1">
    <property type="nucleotide sequence ID" value="NZ_FNIZ01000042.1"/>
</dbReference>
<dbReference type="InterPro" id="IPR026881">
    <property type="entry name" value="WYL_dom"/>
</dbReference>
<sequence>MEALIQRSKLEKMKLEWIYINHKGDLSQRVVRVVDIQDEYVIAYCYERKQVRTFRKNNILSVFPLTSIRKSYGA</sequence>
<dbReference type="EMBL" id="FNIZ01000042">
    <property type="protein sequence ID" value="SDP81460.1"/>
    <property type="molecule type" value="Genomic_DNA"/>
</dbReference>
<evidence type="ECO:0000259" key="1">
    <source>
        <dbReference type="Pfam" id="PF13280"/>
    </source>
</evidence>
<name>A0A1H0VSN6_HALAD</name>
<proteinExistence type="predicted"/>
<evidence type="ECO:0000313" key="3">
    <source>
        <dbReference type="Proteomes" id="UP000198860"/>
    </source>
</evidence>
<keyword evidence="3" id="KW-1185">Reference proteome</keyword>
<gene>
    <name evidence="2" type="ORF">SAMN05421677_14214</name>
</gene>
<dbReference type="Proteomes" id="UP000198860">
    <property type="component" value="Unassembled WGS sequence"/>
</dbReference>
<dbReference type="STRING" id="240303.SAMN05421677_14214"/>
<dbReference type="OrthoDB" id="2112405at2"/>
<dbReference type="AlphaFoldDB" id="A0A1H0VSN6"/>